<dbReference type="Proteomes" id="UP000178264">
    <property type="component" value="Unassembled WGS sequence"/>
</dbReference>
<dbReference type="EMBL" id="MGER01000024">
    <property type="protein sequence ID" value="OGL88578.1"/>
    <property type="molecule type" value="Genomic_DNA"/>
</dbReference>
<name>A0A1F7VEN8_9BACT</name>
<protein>
    <recommendedName>
        <fullName evidence="4">Prepilin-type N-terminal cleavage/methylation domain-containing protein</fullName>
    </recommendedName>
</protein>
<evidence type="ECO:0000313" key="2">
    <source>
        <dbReference type="EMBL" id="OGL88578.1"/>
    </source>
</evidence>
<dbReference type="AlphaFoldDB" id="A0A1F7VEN8"/>
<comment type="caution">
    <text evidence="2">The sequence shown here is derived from an EMBL/GenBank/DDBJ whole genome shotgun (WGS) entry which is preliminary data.</text>
</comment>
<evidence type="ECO:0008006" key="4">
    <source>
        <dbReference type="Google" id="ProtNLM"/>
    </source>
</evidence>
<reference evidence="2 3" key="1">
    <citation type="journal article" date="2016" name="Nat. Commun.">
        <title>Thousands of microbial genomes shed light on interconnected biogeochemical processes in an aquifer system.</title>
        <authorList>
            <person name="Anantharaman K."/>
            <person name="Brown C.T."/>
            <person name="Hug L.A."/>
            <person name="Sharon I."/>
            <person name="Castelle C.J."/>
            <person name="Probst A.J."/>
            <person name="Thomas B.C."/>
            <person name="Singh A."/>
            <person name="Wilkins M.J."/>
            <person name="Karaoz U."/>
            <person name="Brodie E.L."/>
            <person name="Williams K.H."/>
            <person name="Hubbard S.S."/>
            <person name="Banfield J.F."/>
        </authorList>
    </citation>
    <scope>NUCLEOTIDE SEQUENCE [LARGE SCALE GENOMIC DNA]</scope>
</reference>
<feature type="transmembrane region" description="Helical" evidence="1">
    <location>
        <begin position="61"/>
        <end position="79"/>
    </location>
</feature>
<keyword evidence="1" id="KW-0472">Membrane</keyword>
<organism evidence="2 3">
    <name type="scientific">Candidatus Uhrbacteria bacterium RIFCSPLOWO2_02_FULL_49_11</name>
    <dbReference type="NCBI Taxonomy" id="1802409"/>
    <lineage>
        <taxon>Bacteria</taxon>
        <taxon>Candidatus Uhriibacteriota</taxon>
    </lineage>
</organism>
<gene>
    <name evidence="2" type="ORF">A3I42_02430</name>
</gene>
<dbReference type="NCBIfam" id="TIGR02532">
    <property type="entry name" value="IV_pilin_GFxxxE"/>
    <property type="match status" value="1"/>
</dbReference>
<accession>A0A1F7VEN8</accession>
<proteinExistence type="predicted"/>
<evidence type="ECO:0000256" key="1">
    <source>
        <dbReference type="SAM" id="Phobius"/>
    </source>
</evidence>
<dbReference type="Pfam" id="PF07963">
    <property type="entry name" value="N_methyl"/>
    <property type="match status" value="1"/>
</dbReference>
<keyword evidence="1" id="KW-0812">Transmembrane</keyword>
<sequence length="228" mass="25624">MKIPNPNFKFQMKPKIQDPNWILGIRHWDFIGNWKLEIGNLNRYQKSKSYAHLRGFTLTEMLVSVSIFLIFTTISLGIYTSTVRAEKKSLSLARVQQEAQFVMEFLAKMIRTSEIDYAAYPGGAIPSATTQLILRNASGDQYVFNYVPSAKAITVSVNGQPSRQISSTLISVTDLNYYITPATTPYQGEGQPPMGQPRATTVMRFSSTLSNQQAQMLVQQTVPQRSVD</sequence>
<evidence type="ECO:0000313" key="3">
    <source>
        <dbReference type="Proteomes" id="UP000178264"/>
    </source>
</evidence>
<keyword evidence="1" id="KW-1133">Transmembrane helix</keyword>
<dbReference type="InterPro" id="IPR012902">
    <property type="entry name" value="N_methyl_site"/>
</dbReference>